<dbReference type="PANTHER" id="PTHR43174:SF3">
    <property type="entry name" value="UDP-N-ACETYLGLUCOSAMINE 2-EPIMERASE"/>
    <property type="match status" value="1"/>
</dbReference>
<dbReference type="Proteomes" id="UP000680185">
    <property type="component" value="Unassembled WGS sequence"/>
</dbReference>
<name>A0A7J4JTM3_9ARCH</name>
<accession>A0A7J4JTM3</accession>
<organism evidence="2 4">
    <name type="scientific">Candidatus Iainarchaeum sp</name>
    <dbReference type="NCBI Taxonomy" id="3101447"/>
    <lineage>
        <taxon>Archaea</taxon>
        <taxon>Candidatus Iainarchaeota</taxon>
        <taxon>Candidatus Iainarchaeia</taxon>
        <taxon>Candidatus Iainarchaeales</taxon>
        <taxon>Candidatus Iainarchaeaceae</taxon>
        <taxon>Candidatus Iainarchaeum</taxon>
    </lineage>
</organism>
<dbReference type="Proteomes" id="UP000590964">
    <property type="component" value="Unassembled WGS sequence"/>
</dbReference>
<dbReference type="InterPro" id="IPR029767">
    <property type="entry name" value="WecB-like"/>
</dbReference>
<reference evidence="3" key="2">
    <citation type="submission" date="2021-03" db="EMBL/GenBank/DDBJ databases">
        <authorList>
            <person name="Jaffe A."/>
        </authorList>
    </citation>
    <scope>NUCLEOTIDE SEQUENCE</scope>
    <source>
        <strain evidence="3">RIFCSPLOWO2_01_FULL_43_13</strain>
    </source>
</reference>
<reference evidence="3" key="3">
    <citation type="submission" date="2021-05" db="EMBL/GenBank/DDBJ databases">
        <title>Protein family content uncovers lineage relationships and bacterial pathway maintenance mechanisms in DPANN archaea.</title>
        <authorList>
            <person name="Castelle C.J."/>
            <person name="Meheust R."/>
            <person name="Jaffe A.L."/>
            <person name="Seitz K."/>
            <person name="Gong X."/>
            <person name="Baker B.J."/>
            <person name="Banfield J.F."/>
        </authorList>
    </citation>
    <scope>NUCLEOTIDE SEQUENCE</scope>
    <source>
        <strain evidence="3">RIFCSPLOWO2_01_FULL_43_13</strain>
    </source>
</reference>
<dbReference type="Gene3D" id="3.40.50.2000">
    <property type="entry name" value="Glycogen Phosphorylase B"/>
    <property type="match status" value="2"/>
</dbReference>
<evidence type="ECO:0000313" key="3">
    <source>
        <dbReference type="EMBL" id="MBS3057938.1"/>
    </source>
</evidence>
<dbReference type="AlphaFoldDB" id="A0A7J4JTM3"/>
<comment type="caution">
    <text evidence="2">The sequence shown here is derived from an EMBL/GenBank/DDBJ whole genome shotgun (WGS) entry which is preliminary data.</text>
</comment>
<feature type="domain" description="UDP-N-acetylglucosamine 2-epimerase" evidence="1">
    <location>
        <begin position="21"/>
        <end position="329"/>
    </location>
</feature>
<dbReference type="PANTHER" id="PTHR43174">
    <property type="entry name" value="UDP-N-ACETYLGLUCOSAMINE 2-EPIMERASE"/>
    <property type="match status" value="1"/>
</dbReference>
<sequence length="358" mass="41309">MINVIIGTKAELIKMSPVMRELQKRKVEYNYIDTSQHSQTTSKFRKDFQVKEPDAQIGGEKNITTLMQGAGWAVKTAARLFDLKVLKEKKGLSLVIGDTATTFLGAYCSKAQGLKVGHIEAGLRSFNYLHPFPEELIRLWVSKVSDYMFAPYAWAFNNLEKYPGKRFNTRYNTILDTIRYSLKKNRKPKGLPKKYCMITTHRFETIFNRKRLEKILGFVEQAAEQVPAVFVMHEPTRKRLIKYKLLSRVEKNDNISIAPLMHYFEWIQAEKNAEFMMIDGGSIQEESYYINTPCCLLRNATERREGLGENVLISGLDGKKISGFLENYKSLKRKPIKAKFSPSSFIVGKILEMEKEWS</sequence>
<protein>
    <submittedName>
        <fullName evidence="2">UDP-N-acetyl glucosamine 2-epimerase</fullName>
    </submittedName>
    <submittedName>
        <fullName evidence="3">UDP-N-acetylglucosamine 2-epimerase</fullName>
    </submittedName>
</protein>
<gene>
    <name evidence="2" type="ORF">HA222_00470</name>
    <name evidence="3" type="ORF">J4478_00880</name>
</gene>
<evidence type="ECO:0000313" key="4">
    <source>
        <dbReference type="Proteomes" id="UP000590964"/>
    </source>
</evidence>
<dbReference type="SUPFAM" id="SSF53756">
    <property type="entry name" value="UDP-Glycosyltransferase/glycogen phosphorylase"/>
    <property type="match status" value="1"/>
</dbReference>
<dbReference type="EMBL" id="JAGVWB010000005">
    <property type="protein sequence ID" value="MBS3057938.1"/>
    <property type="molecule type" value="Genomic_DNA"/>
</dbReference>
<evidence type="ECO:0000259" key="1">
    <source>
        <dbReference type="Pfam" id="PF02350"/>
    </source>
</evidence>
<reference evidence="2" key="1">
    <citation type="journal article" date="2020" name="bioRxiv">
        <title>A rank-normalized archaeal taxonomy based on genome phylogeny resolves widespread incomplete and uneven classifications.</title>
        <authorList>
            <person name="Rinke C."/>
            <person name="Chuvochina M."/>
            <person name="Mussig A.J."/>
            <person name="Chaumeil P.-A."/>
            <person name="Waite D.W."/>
            <person name="Whitman W.B."/>
            <person name="Parks D.H."/>
            <person name="Hugenholtz P."/>
        </authorList>
    </citation>
    <scope>NUCLEOTIDE SEQUENCE</scope>
    <source>
        <strain evidence="2">UBA10191</strain>
    </source>
</reference>
<proteinExistence type="predicted"/>
<dbReference type="EMBL" id="DUFW01000004">
    <property type="protein sequence ID" value="HIH21123.1"/>
    <property type="molecule type" value="Genomic_DNA"/>
</dbReference>
<dbReference type="InterPro" id="IPR003331">
    <property type="entry name" value="UDP_GlcNAc_Epimerase_2_dom"/>
</dbReference>
<dbReference type="Pfam" id="PF02350">
    <property type="entry name" value="Epimerase_2"/>
    <property type="match status" value="1"/>
</dbReference>
<evidence type="ECO:0000313" key="2">
    <source>
        <dbReference type="EMBL" id="HIH21123.1"/>
    </source>
</evidence>